<dbReference type="Proteomes" id="UP000266720">
    <property type="component" value="Chromosome"/>
</dbReference>
<dbReference type="InterPro" id="IPR032466">
    <property type="entry name" value="Metal_Hydrolase"/>
</dbReference>
<dbReference type="Gene3D" id="3.20.20.140">
    <property type="entry name" value="Metal-dependent hydrolases"/>
    <property type="match status" value="1"/>
</dbReference>
<protein>
    <submittedName>
        <fullName evidence="2">Deoxyribonuclease similar to YcfH, type 3</fullName>
    </submittedName>
</protein>
<dbReference type="GO" id="GO:0016788">
    <property type="term" value="F:hydrolase activity, acting on ester bonds"/>
    <property type="evidence" value="ECO:0007669"/>
    <property type="project" value="InterPro"/>
</dbReference>
<feature type="binding site" evidence="1">
    <location>
        <position position="196"/>
    </location>
    <ligand>
        <name>a divalent metal cation</name>
        <dbReference type="ChEBI" id="CHEBI:60240"/>
        <label>1</label>
    </ligand>
</feature>
<evidence type="ECO:0000313" key="2">
    <source>
        <dbReference type="EMBL" id="AJB42500.1"/>
    </source>
</evidence>
<dbReference type="GeneID" id="25406859"/>
<feature type="binding site" evidence="1">
    <location>
        <position position="7"/>
    </location>
    <ligand>
        <name>a divalent metal cation</name>
        <dbReference type="ChEBI" id="CHEBI:60240"/>
        <label>1</label>
    </ligand>
</feature>
<feature type="binding site" evidence="1">
    <location>
        <position position="148"/>
    </location>
    <ligand>
        <name>a divalent metal cation</name>
        <dbReference type="ChEBI" id="CHEBI:60240"/>
        <label>2</label>
    </ligand>
</feature>
<dbReference type="InterPro" id="IPR001130">
    <property type="entry name" value="TatD-like"/>
</dbReference>
<name>A0A3G1A6C0_9CREN</name>
<feature type="binding site" evidence="1">
    <location>
        <position position="9"/>
    </location>
    <ligand>
        <name>a divalent metal cation</name>
        <dbReference type="ChEBI" id="CHEBI:60240"/>
        <label>1</label>
    </ligand>
</feature>
<reference evidence="3" key="1">
    <citation type="book" date="2010" name="EXTREMOPHILES" publisher="0:0-0">
        <title>Complete genome sequences of ten hyperthermophilic archaea reveal their metabolic capabilities and possible ecological roles.</title>
        <editorList>
            <person name="?"/>
        </editorList>
        <authorList>
            <person name="Ravin N.V."/>
            <person name="Mardanov A.V."/>
            <person name="Bonch-Osmolovskaya E.A."/>
            <person name="Skryabin K.G."/>
        </authorList>
    </citation>
    <scope>NUCLEOTIDE SEQUENCE [LARGE SCALE GENOMIC DNA]</scope>
    <source>
        <strain evidence="3">1505</strain>
    </source>
</reference>
<dbReference type="GeneID" id="16573018"/>
<evidence type="ECO:0000256" key="1">
    <source>
        <dbReference type="PIRSR" id="PIRSR005902-1"/>
    </source>
</evidence>
<dbReference type="SUPFAM" id="SSF51556">
    <property type="entry name" value="Metallo-dependent hydrolases"/>
    <property type="match status" value="1"/>
</dbReference>
<dbReference type="EMBL" id="CP007493">
    <property type="protein sequence ID" value="AJB42500.1"/>
    <property type="molecule type" value="Genomic_DNA"/>
</dbReference>
<dbReference type="RefSeq" id="WP_020962065.1">
    <property type="nucleotide sequence ID" value="NZ_CP007493.1"/>
</dbReference>
<dbReference type="PANTHER" id="PTHR46124:SF2">
    <property type="entry name" value="D-AMINOACYL-TRNA DEACYLASE"/>
    <property type="match status" value="1"/>
</dbReference>
<sequence>MRIIDAHVHLSDFKKEEIEDFIHEGYILVAVAEDYESSLRTLELRDLFPENIKACVGIHPWKIKEQANLEGEAEKVLDLVRDADCIGEVGLDKKFVPENTLQDQLRIFNQFVDAATKSGKPLNIHSAGAWGEVLDVLREKKAERVVLHWWTGPINLLKEIIQSGYYVTINASIKIQEKSRKIAEQLPLNLILTESDGPYNYRGLYLNPKLVPETLQILSQIKNVPVQDIKNKVWQNFLNLFNANKA</sequence>
<dbReference type="PIRSF" id="PIRSF005902">
    <property type="entry name" value="DNase_TatD"/>
    <property type="match status" value="1"/>
</dbReference>
<feature type="binding site" evidence="1">
    <location>
        <position position="125"/>
    </location>
    <ligand>
        <name>a divalent metal cation</name>
        <dbReference type="ChEBI" id="CHEBI:60240"/>
        <label>2</label>
    </ligand>
</feature>
<dbReference type="PANTHER" id="PTHR46124">
    <property type="entry name" value="D-AMINOACYL-TRNA DEACYLASE"/>
    <property type="match status" value="1"/>
</dbReference>
<keyword evidence="1" id="KW-0479">Metal-binding</keyword>
<gene>
    <name evidence="2" type="ORF">TCARB_1454</name>
</gene>
<evidence type="ECO:0000313" key="3">
    <source>
        <dbReference type="Proteomes" id="UP000266720"/>
    </source>
</evidence>
<dbReference type="Pfam" id="PF01026">
    <property type="entry name" value="TatD_DNase"/>
    <property type="match status" value="1"/>
</dbReference>
<dbReference type="CDD" id="cd01310">
    <property type="entry name" value="TatD_DNAse"/>
    <property type="match status" value="1"/>
</dbReference>
<organism evidence="2 3">
    <name type="scientific">Thermofilum adornatum 1505</name>
    <dbReference type="NCBI Taxonomy" id="697581"/>
    <lineage>
        <taxon>Archaea</taxon>
        <taxon>Thermoproteota</taxon>
        <taxon>Thermoprotei</taxon>
        <taxon>Thermofilales</taxon>
        <taxon>Thermofilaceae</taxon>
        <taxon>Thermofilum</taxon>
    </lineage>
</organism>
<dbReference type="GO" id="GO:0046872">
    <property type="term" value="F:metal ion binding"/>
    <property type="evidence" value="ECO:0007669"/>
    <property type="project" value="UniProtKB-KW"/>
</dbReference>
<accession>A0A3G1A6C0</accession>
<dbReference type="AlphaFoldDB" id="A0A3G1A6C0"/>
<dbReference type="KEGG" id="tcb:TCARB_1454"/>
<dbReference type="STRING" id="697581.TCARB_1454"/>
<proteinExistence type="predicted"/>
<feature type="binding site" evidence="1">
    <location>
        <position position="88"/>
    </location>
    <ligand>
        <name>a divalent metal cation</name>
        <dbReference type="ChEBI" id="CHEBI:60240"/>
        <label>1</label>
    </ligand>
</feature>